<comment type="caution">
    <text evidence="1">The sequence shown here is derived from an EMBL/GenBank/DDBJ whole genome shotgun (WGS) entry which is preliminary data.</text>
</comment>
<dbReference type="PATRIC" id="fig|1339349.3.peg.1981"/>
<organism evidence="1 2">
    <name type="scientific">Bacteroides uniformis str. 3978 T3 ii</name>
    <dbReference type="NCBI Taxonomy" id="1339349"/>
    <lineage>
        <taxon>Bacteria</taxon>
        <taxon>Pseudomonadati</taxon>
        <taxon>Bacteroidota</taxon>
        <taxon>Bacteroidia</taxon>
        <taxon>Bacteroidales</taxon>
        <taxon>Bacteroidaceae</taxon>
        <taxon>Bacteroides</taxon>
    </lineage>
</organism>
<evidence type="ECO:0000313" key="2">
    <source>
        <dbReference type="Proteomes" id="UP000028013"/>
    </source>
</evidence>
<proteinExistence type="predicted"/>
<protein>
    <recommendedName>
        <fullName evidence="3">Toprim domain-containing protein</fullName>
    </recommendedName>
</protein>
<dbReference type="Pfam" id="PF13155">
    <property type="entry name" value="Toprim_2"/>
    <property type="match status" value="1"/>
</dbReference>
<evidence type="ECO:0000313" key="1">
    <source>
        <dbReference type="EMBL" id="KDS51425.1"/>
    </source>
</evidence>
<sequence length="561" mass="64831">MSELTYEDFKQRINIQEVLQDAGYRLNRKDGIRYPSYVRLDSNGRRIRGDKFIVTRNGLCCFQPPEQRNYNIISFIKEHPHFFAEYTPGMSKDRLVNLVCNRLLNQPMTERNTRVLDPEKHNSPFNAGDYEWQSFDRGNWESQKKFYPYFKNRGINLATQRLFADSFFLTTKQRTDGKRYTNLSFLLVLPGKPDEKVGLEERSRPNQEGKMVYKGMAAGSNATQGIWIGNPEHMALPEVRNVYWFESALDAMAFCQLNASTLNMEDSVFVSTGGSPSQQQFKGMIAETPTATHHLCFDRDRAGQVFAINFALTHAGREFSSYLSKAGNLIVQDCSEGYQRHEIAMEPFDFKKVTASLGINALKPDLEDAVLKYMEMGDGYLQEMYMNRRDNYEISRTDGATNKEELEKMENDLHAISKALQMLSRSGTPAMGNIIYEPTAEGYKDWNDQLLDKRMETEEKELDDWEISGRATLNRALSDLPEINPEHIRTGLYDEADHEAVRKRIERAEKVVQSFEVNDKGMPDKGFQEMYEIQEELARLETDITNSLSGMREEYQPRFHR</sequence>
<reference evidence="1 2" key="1">
    <citation type="submission" date="2014-04" db="EMBL/GenBank/DDBJ databases">
        <authorList>
            <person name="Sears C."/>
            <person name="Carroll K."/>
            <person name="Sack B.R."/>
            <person name="Qadri F."/>
            <person name="Myers L.L."/>
            <person name="Chung G.-T."/>
            <person name="Escheverria P."/>
            <person name="Fraser C.M."/>
            <person name="Sadzewicz L."/>
            <person name="Shefchek K.A."/>
            <person name="Tallon L."/>
            <person name="Das S.P."/>
            <person name="Daugherty S."/>
            <person name="Mongodin E.F."/>
        </authorList>
    </citation>
    <scope>NUCLEOTIDE SEQUENCE [LARGE SCALE GENOMIC DNA]</scope>
    <source>
        <strain evidence="1 2">3978 T3 ii</strain>
    </source>
</reference>
<name>A0A078S0Q3_BACUN</name>
<dbReference type="AlphaFoldDB" id="A0A078S0Q3"/>
<dbReference type="Proteomes" id="UP000028013">
    <property type="component" value="Unassembled WGS sequence"/>
</dbReference>
<evidence type="ECO:0008006" key="3">
    <source>
        <dbReference type="Google" id="ProtNLM"/>
    </source>
</evidence>
<dbReference type="RefSeq" id="WP_005836200.1">
    <property type="nucleotide sequence ID" value="NZ_JNHN01000170.1"/>
</dbReference>
<dbReference type="EMBL" id="JNHN01000170">
    <property type="protein sequence ID" value="KDS51425.1"/>
    <property type="molecule type" value="Genomic_DNA"/>
</dbReference>
<accession>A0A078S0Q3</accession>
<gene>
    <name evidence="1" type="ORF">M094_0737</name>
</gene>